<evidence type="ECO:0000256" key="1">
    <source>
        <dbReference type="SAM" id="MobiDB-lite"/>
    </source>
</evidence>
<feature type="region of interest" description="Disordered" evidence="1">
    <location>
        <begin position="25"/>
        <end position="48"/>
    </location>
</feature>
<dbReference type="PROSITE" id="PS51257">
    <property type="entry name" value="PROKAR_LIPOPROTEIN"/>
    <property type="match status" value="1"/>
</dbReference>
<dbReference type="Proteomes" id="UP000188912">
    <property type="component" value="Chromosome"/>
</dbReference>
<feature type="compositionally biased region" description="Polar residues" evidence="1">
    <location>
        <begin position="37"/>
        <end position="48"/>
    </location>
</feature>
<organism evidence="2 3">
    <name type="scientific">Candidatus Tokpelaia hoelldobleri</name>
    <dbReference type="NCBI Taxonomy" id="1902579"/>
    <lineage>
        <taxon>Bacteria</taxon>
        <taxon>Pseudomonadati</taxon>
        <taxon>Pseudomonadota</taxon>
        <taxon>Alphaproteobacteria</taxon>
        <taxon>Hyphomicrobiales</taxon>
        <taxon>Candidatus Tokpelaia</taxon>
    </lineage>
</organism>
<accession>A0A1U9JUG5</accession>
<name>A0A1U9JUG5_9HYPH</name>
<dbReference type="EMBL" id="CP017315">
    <property type="protein sequence ID" value="AQS41493.1"/>
    <property type="molecule type" value="Genomic_DNA"/>
</dbReference>
<dbReference type="STRING" id="1902579.BHV28_07940"/>
<proteinExistence type="predicted"/>
<keyword evidence="3" id="KW-1185">Reference proteome</keyword>
<evidence type="ECO:0000313" key="2">
    <source>
        <dbReference type="EMBL" id="AQS41493.1"/>
    </source>
</evidence>
<evidence type="ECO:0008006" key="4">
    <source>
        <dbReference type="Google" id="ProtNLM"/>
    </source>
</evidence>
<reference evidence="2 3" key="2">
    <citation type="journal article" date="2016" name="Sci. Rep.">
        <title>The genome of Rhizobiales bacteria in predatory ants reveals urease gene functions but no genes for nitrogen fixation.</title>
        <authorList>
            <person name="Neuvonen M.M."/>
            <person name="Tamarit D."/>
            <person name="Naslund K."/>
            <person name="Liebig J."/>
            <person name="Feldhaar H."/>
            <person name="Moran N.A."/>
            <person name="Guy L."/>
            <person name="Andersson S.G."/>
        </authorList>
    </citation>
    <scope>NUCLEOTIDE SEQUENCE [LARGE SCALE GENOMIC DNA]</scope>
    <source>
        <strain evidence="2 3">Hsal</strain>
    </source>
</reference>
<reference evidence="2 3" key="1">
    <citation type="journal article" date="2010" name="Science">
        <title>Genomic comparison of the ants Camponotus floridanus and Harpegnathos saltator.</title>
        <authorList>
            <person name="Bonasio R."/>
            <person name="Zhang G."/>
            <person name="Ye C."/>
            <person name="Mutti N.S."/>
            <person name="Fang X."/>
            <person name="Qin N."/>
            <person name="Donahue G."/>
            <person name="Yang P."/>
            <person name="Li Q."/>
            <person name="Li C."/>
            <person name="Zhang P."/>
            <person name="Huang Z."/>
            <person name="Berger S.L."/>
            <person name="Reinberg D."/>
            <person name="Wang J."/>
            <person name="Liebig J."/>
        </authorList>
    </citation>
    <scope>NUCLEOTIDE SEQUENCE [LARGE SCALE GENOMIC DNA]</scope>
    <source>
        <strain evidence="2 3">Hsal</strain>
    </source>
</reference>
<dbReference type="AlphaFoldDB" id="A0A1U9JUG5"/>
<sequence>MWSFKTVLLVGTSLAITGCGSVKSQRRIAPPAPHPSMETTASISPVTTPGTPQFLAWERAHNAYEQQAQAYWDDVAQKRRQRTAKRKARQNIQLDDYVLMQPPVYSGPPCPATPGSAIKPPVQRAPVPGVDHFIASARQVYGYTPDRPGSEAEFMRAYANAALETGLTRNQLVALYAFETGGNGTHDLQSGMLPGKADAKPISTAIGYNQLVATASVSVMSEFGPAIAGTLRKQAAYESPARQRQLQKKAAIVDKMVIEARRVPHQWAAQAELAKTPVGLGIHAMTLDKDIGPLLQIHKLRTSVRHLHAYGIKRTVSGAELEMLNLTGDGNGLDMISMPAAFRAQVPTANFFQRTGYERNPVARRHNTVARLLDETRSKMLKNMEKEGAQALSQAFRSQILARN</sequence>
<evidence type="ECO:0000313" key="3">
    <source>
        <dbReference type="Proteomes" id="UP000188912"/>
    </source>
</evidence>
<gene>
    <name evidence="2" type="ORF">BHV28_07940</name>
</gene>
<protein>
    <recommendedName>
        <fullName evidence="4">Lipoprotein</fullName>
    </recommendedName>
</protein>
<dbReference type="KEGG" id="thd:BHV28_07940"/>